<organism evidence="2 3">
    <name type="scientific">Adhaeretor mobilis</name>
    <dbReference type="NCBI Taxonomy" id="1930276"/>
    <lineage>
        <taxon>Bacteria</taxon>
        <taxon>Pseudomonadati</taxon>
        <taxon>Planctomycetota</taxon>
        <taxon>Planctomycetia</taxon>
        <taxon>Pirellulales</taxon>
        <taxon>Lacipirellulaceae</taxon>
        <taxon>Adhaeretor</taxon>
    </lineage>
</organism>
<dbReference type="EMBL" id="CP036263">
    <property type="protein sequence ID" value="QDS99020.1"/>
    <property type="molecule type" value="Genomic_DNA"/>
</dbReference>
<dbReference type="RefSeq" id="WP_145060307.1">
    <property type="nucleotide sequence ID" value="NZ_CP036263.1"/>
</dbReference>
<dbReference type="AlphaFoldDB" id="A0A517MVW5"/>
<evidence type="ECO:0000313" key="3">
    <source>
        <dbReference type="Proteomes" id="UP000319852"/>
    </source>
</evidence>
<proteinExistence type="predicted"/>
<evidence type="ECO:0000256" key="1">
    <source>
        <dbReference type="SAM" id="Phobius"/>
    </source>
</evidence>
<name>A0A517MVW5_9BACT</name>
<keyword evidence="1" id="KW-0472">Membrane</keyword>
<feature type="transmembrane region" description="Helical" evidence="1">
    <location>
        <begin position="81"/>
        <end position="101"/>
    </location>
</feature>
<keyword evidence="1" id="KW-1133">Transmembrane helix</keyword>
<feature type="transmembrane region" description="Helical" evidence="1">
    <location>
        <begin position="21"/>
        <end position="46"/>
    </location>
</feature>
<evidence type="ECO:0000313" key="2">
    <source>
        <dbReference type="EMBL" id="QDS99020.1"/>
    </source>
</evidence>
<reference evidence="2 3" key="1">
    <citation type="submission" date="2019-02" db="EMBL/GenBank/DDBJ databases">
        <title>Deep-cultivation of Planctomycetes and their phenomic and genomic characterization uncovers novel biology.</title>
        <authorList>
            <person name="Wiegand S."/>
            <person name="Jogler M."/>
            <person name="Boedeker C."/>
            <person name="Pinto D."/>
            <person name="Vollmers J."/>
            <person name="Rivas-Marin E."/>
            <person name="Kohn T."/>
            <person name="Peeters S.H."/>
            <person name="Heuer A."/>
            <person name="Rast P."/>
            <person name="Oberbeckmann S."/>
            <person name="Bunk B."/>
            <person name="Jeske O."/>
            <person name="Meyerdierks A."/>
            <person name="Storesund J.E."/>
            <person name="Kallscheuer N."/>
            <person name="Luecker S."/>
            <person name="Lage O.M."/>
            <person name="Pohl T."/>
            <person name="Merkel B.J."/>
            <person name="Hornburger P."/>
            <person name="Mueller R.-W."/>
            <person name="Bruemmer F."/>
            <person name="Labrenz M."/>
            <person name="Spormann A.M."/>
            <person name="Op den Camp H."/>
            <person name="Overmann J."/>
            <person name="Amann R."/>
            <person name="Jetten M.S.M."/>
            <person name="Mascher T."/>
            <person name="Medema M.H."/>
            <person name="Devos D.P."/>
            <person name="Kaster A.-K."/>
            <person name="Ovreas L."/>
            <person name="Rohde M."/>
            <person name="Galperin M.Y."/>
            <person name="Jogler C."/>
        </authorList>
    </citation>
    <scope>NUCLEOTIDE SEQUENCE [LARGE SCALE GENOMIC DNA]</scope>
    <source>
        <strain evidence="2 3">HG15A2</strain>
    </source>
</reference>
<dbReference type="KEGG" id="amob:HG15A2_23090"/>
<keyword evidence="3" id="KW-1185">Reference proteome</keyword>
<dbReference type="Proteomes" id="UP000319852">
    <property type="component" value="Chromosome"/>
</dbReference>
<accession>A0A517MVW5</accession>
<sequence length="128" mass="13888">MRENEHNSTSSDLNAVTLFRLLASMTLLFVGVCVALWVLISIAGVISAEEAPALIERIAPADGEPFEVEIDGNRAEMSPHLFRVGAYGCLCFLYLIAGSIAKATISGGVKLVQPDVKELIQQLMKQRK</sequence>
<gene>
    <name evidence="2" type="ORF">HG15A2_23090</name>
</gene>
<keyword evidence="1" id="KW-0812">Transmembrane</keyword>
<protein>
    <submittedName>
        <fullName evidence="2">Uncharacterized protein</fullName>
    </submittedName>
</protein>